<evidence type="ECO:0000259" key="5">
    <source>
        <dbReference type="PROSITE" id="PS50977"/>
    </source>
</evidence>
<evidence type="ECO:0000256" key="2">
    <source>
        <dbReference type="ARBA" id="ARBA00023125"/>
    </source>
</evidence>
<name>A0ABM8UZ96_THEXY</name>
<dbReference type="InterPro" id="IPR001647">
    <property type="entry name" value="HTH_TetR"/>
</dbReference>
<dbReference type="InterPro" id="IPR036271">
    <property type="entry name" value="Tet_transcr_reg_TetR-rel_C_sf"/>
</dbReference>
<dbReference type="PANTHER" id="PTHR47506">
    <property type="entry name" value="TRANSCRIPTIONAL REGULATORY PROTEIN"/>
    <property type="match status" value="1"/>
</dbReference>
<keyword evidence="2 4" id="KW-0238">DNA-binding</keyword>
<evidence type="ECO:0000313" key="6">
    <source>
        <dbReference type="EMBL" id="CAG5076224.1"/>
    </source>
</evidence>
<dbReference type="RefSeq" id="WP_213483019.1">
    <property type="nucleotide sequence ID" value="NZ_CAJRAY010000001.1"/>
</dbReference>
<sequence>MRPKAFDPDDIIDAAMKVFWQRGYSATSIQDLEEGTELGRSSIYNAFGSKHELYERSLRRYQELKAEKIAVLSGPGPVRERIRRLLMDVVDEELSEEKGLGCMTASAALELASHDPSIAAIVAQNLNDLESALYEALSRARETGEIAADRDIRALSRFILNTVQGMRVLSKGYLGHDRRQLLQDVVDVAIKVL</sequence>
<dbReference type="Gene3D" id="1.10.10.60">
    <property type="entry name" value="Homeodomain-like"/>
    <property type="match status" value="1"/>
</dbReference>
<dbReference type="PANTHER" id="PTHR47506:SF1">
    <property type="entry name" value="HTH-TYPE TRANSCRIPTIONAL REGULATOR YJDC"/>
    <property type="match status" value="1"/>
</dbReference>
<protein>
    <submittedName>
        <fullName evidence="6">Transcriptional regulator, TetR family</fullName>
    </submittedName>
</protein>
<dbReference type="Pfam" id="PF00440">
    <property type="entry name" value="TetR_N"/>
    <property type="match status" value="1"/>
</dbReference>
<organism evidence="6 7">
    <name type="scientific">Thermobacillus xylanilyticus</name>
    <dbReference type="NCBI Taxonomy" id="76633"/>
    <lineage>
        <taxon>Bacteria</taxon>
        <taxon>Bacillati</taxon>
        <taxon>Bacillota</taxon>
        <taxon>Bacilli</taxon>
        <taxon>Bacillales</taxon>
        <taxon>Paenibacillaceae</taxon>
        <taxon>Thermobacillus</taxon>
    </lineage>
</organism>
<dbReference type="Pfam" id="PF16925">
    <property type="entry name" value="TetR_C_13"/>
    <property type="match status" value="1"/>
</dbReference>
<accession>A0ABM8UZ96</accession>
<feature type="domain" description="HTH tetR-type" evidence="5">
    <location>
        <begin position="5"/>
        <end position="65"/>
    </location>
</feature>
<dbReference type="EMBL" id="CAJRAY010000001">
    <property type="protein sequence ID" value="CAG5076224.1"/>
    <property type="molecule type" value="Genomic_DNA"/>
</dbReference>
<keyword evidence="7" id="KW-1185">Reference proteome</keyword>
<dbReference type="Gene3D" id="1.10.357.10">
    <property type="entry name" value="Tetracycline Repressor, domain 2"/>
    <property type="match status" value="1"/>
</dbReference>
<evidence type="ECO:0000256" key="1">
    <source>
        <dbReference type="ARBA" id="ARBA00023015"/>
    </source>
</evidence>
<evidence type="ECO:0000256" key="4">
    <source>
        <dbReference type="PROSITE-ProRule" id="PRU00335"/>
    </source>
</evidence>
<keyword evidence="3" id="KW-0804">Transcription</keyword>
<dbReference type="PROSITE" id="PS50977">
    <property type="entry name" value="HTH_TETR_2"/>
    <property type="match status" value="1"/>
</dbReference>
<comment type="caution">
    <text evidence="6">The sequence shown here is derived from an EMBL/GenBank/DDBJ whole genome shotgun (WGS) entry which is preliminary data.</text>
</comment>
<proteinExistence type="predicted"/>
<evidence type="ECO:0000313" key="7">
    <source>
        <dbReference type="Proteomes" id="UP000681526"/>
    </source>
</evidence>
<evidence type="ECO:0000256" key="3">
    <source>
        <dbReference type="ARBA" id="ARBA00023163"/>
    </source>
</evidence>
<keyword evidence="1" id="KW-0805">Transcription regulation</keyword>
<gene>
    <name evidence="6" type="primary">txxe 588</name>
    <name evidence="6" type="ORF">TXXE_00390</name>
</gene>
<dbReference type="SUPFAM" id="SSF46689">
    <property type="entry name" value="Homeodomain-like"/>
    <property type="match status" value="1"/>
</dbReference>
<feature type="DNA-binding region" description="H-T-H motif" evidence="4">
    <location>
        <begin position="28"/>
        <end position="47"/>
    </location>
</feature>
<dbReference type="SUPFAM" id="SSF48498">
    <property type="entry name" value="Tetracyclin repressor-like, C-terminal domain"/>
    <property type="match status" value="1"/>
</dbReference>
<dbReference type="InterPro" id="IPR011075">
    <property type="entry name" value="TetR_C"/>
</dbReference>
<dbReference type="PRINTS" id="PR00455">
    <property type="entry name" value="HTHTETR"/>
</dbReference>
<dbReference type="InterPro" id="IPR009057">
    <property type="entry name" value="Homeodomain-like_sf"/>
</dbReference>
<reference evidence="6 7" key="1">
    <citation type="submission" date="2021-04" db="EMBL/GenBank/DDBJ databases">
        <authorList>
            <person name="Rakotoarivonina H."/>
        </authorList>
    </citation>
    <scope>NUCLEOTIDE SEQUENCE [LARGE SCALE GENOMIC DNA]</scope>
    <source>
        <strain evidence="6 7">XE</strain>
    </source>
</reference>
<dbReference type="Proteomes" id="UP000681526">
    <property type="component" value="Unassembled WGS sequence"/>
</dbReference>